<feature type="transmembrane region" description="Helical" evidence="1">
    <location>
        <begin position="16"/>
        <end position="37"/>
    </location>
</feature>
<comment type="caution">
    <text evidence="2">The sequence shown here is derived from an EMBL/GenBank/DDBJ whole genome shotgun (WGS) entry which is preliminary data.</text>
</comment>
<protein>
    <recommendedName>
        <fullName evidence="4">MARVEL domain-containing protein</fullName>
    </recommendedName>
</protein>
<sequence length="136" mass="15710">MALSLNKRYLSSNRGFIKILQIIIGFVICSLLCAHWYDGKSCFDDTRLGVCSTFNFVILFANIAFFVLNFLDRIHFHAERIYSILCLVVLLICLALIIWFIVEYSAERGVLIADCVLMAILLLLFHWDAQILHMFI</sequence>
<keyword evidence="3" id="KW-1185">Reference proteome</keyword>
<name>A0AA39HCU5_9BILA</name>
<feature type="transmembrane region" description="Helical" evidence="1">
    <location>
        <begin position="49"/>
        <end position="70"/>
    </location>
</feature>
<reference evidence="2" key="1">
    <citation type="submission" date="2023-06" db="EMBL/GenBank/DDBJ databases">
        <title>Genomic analysis of the entomopathogenic nematode Steinernema hermaphroditum.</title>
        <authorList>
            <person name="Schwarz E.M."/>
            <person name="Heppert J.K."/>
            <person name="Baniya A."/>
            <person name="Schwartz H.T."/>
            <person name="Tan C.-H."/>
            <person name="Antoshechkin I."/>
            <person name="Sternberg P.W."/>
            <person name="Goodrich-Blair H."/>
            <person name="Dillman A.R."/>
        </authorList>
    </citation>
    <scope>NUCLEOTIDE SEQUENCE</scope>
    <source>
        <strain evidence="2">PS9179</strain>
        <tissue evidence="2">Whole animal</tissue>
    </source>
</reference>
<keyword evidence="1" id="KW-0812">Transmembrane</keyword>
<dbReference type="Proteomes" id="UP001175271">
    <property type="component" value="Unassembled WGS sequence"/>
</dbReference>
<evidence type="ECO:0000256" key="1">
    <source>
        <dbReference type="SAM" id="Phobius"/>
    </source>
</evidence>
<evidence type="ECO:0000313" key="2">
    <source>
        <dbReference type="EMBL" id="KAK0403510.1"/>
    </source>
</evidence>
<proteinExistence type="predicted"/>
<feature type="transmembrane region" description="Helical" evidence="1">
    <location>
        <begin position="108"/>
        <end position="127"/>
    </location>
</feature>
<organism evidence="2 3">
    <name type="scientific">Steinernema hermaphroditum</name>
    <dbReference type="NCBI Taxonomy" id="289476"/>
    <lineage>
        <taxon>Eukaryota</taxon>
        <taxon>Metazoa</taxon>
        <taxon>Ecdysozoa</taxon>
        <taxon>Nematoda</taxon>
        <taxon>Chromadorea</taxon>
        <taxon>Rhabditida</taxon>
        <taxon>Tylenchina</taxon>
        <taxon>Panagrolaimomorpha</taxon>
        <taxon>Strongyloidoidea</taxon>
        <taxon>Steinernematidae</taxon>
        <taxon>Steinernema</taxon>
    </lineage>
</organism>
<evidence type="ECO:0000313" key="3">
    <source>
        <dbReference type="Proteomes" id="UP001175271"/>
    </source>
</evidence>
<keyword evidence="1" id="KW-1133">Transmembrane helix</keyword>
<gene>
    <name evidence="2" type="ORF">QR680_016964</name>
</gene>
<dbReference type="EMBL" id="JAUCMV010000004">
    <property type="protein sequence ID" value="KAK0403510.1"/>
    <property type="molecule type" value="Genomic_DNA"/>
</dbReference>
<keyword evidence="1" id="KW-0472">Membrane</keyword>
<accession>A0AA39HCU5</accession>
<dbReference type="AlphaFoldDB" id="A0AA39HCU5"/>
<feature type="transmembrane region" description="Helical" evidence="1">
    <location>
        <begin position="82"/>
        <end position="102"/>
    </location>
</feature>
<evidence type="ECO:0008006" key="4">
    <source>
        <dbReference type="Google" id="ProtNLM"/>
    </source>
</evidence>